<keyword evidence="11 14" id="KW-0234">DNA repair</keyword>
<evidence type="ECO:0000256" key="1">
    <source>
        <dbReference type="ARBA" id="ARBA00004067"/>
    </source>
</evidence>
<dbReference type="Proteomes" id="UP000516305">
    <property type="component" value="Chromosome"/>
</dbReference>
<dbReference type="EC" id="6.5.1.2" evidence="2 14"/>
<dbReference type="FunFam" id="1.10.287.610:FF:000002">
    <property type="entry name" value="DNA ligase"/>
    <property type="match status" value="1"/>
</dbReference>
<dbReference type="Pfam" id="PF03120">
    <property type="entry name" value="OB_DNA_ligase"/>
    <property type="match status" value="1"/>
</dbReference>
<dbReference type="Gene3D" id="3.30.470.30">
    <property type="entry name" value="DNA ligase/mRNA capping enzyme"/>
    <property type="match status" value="1"/>
</dbReference>
<dbReference type="InterPro" id="IPR041663">
    <property type="entry name" value="DisA/LigA_HHH"/>
</dbReference>
<dbReference type="Gene3D" id="1.10.150.20">
    <property type="entry name" value="5' to 3' exonuclease, C-terminal subdomain"/>
    <property type="match status" value="2"/>
</dbReference>
<keyword evidence="4 14" id="KW-0436">Ligase</keyword>
<evidence type="ECO:0000256" key="12">
    <source>
        <dbReference type="ARBA" id="ARBA00034005"/>
    </source>
</evidence>
<dbReference type="InterPro" id="IPR033136">
    <property type="entry name" value="DNA_ligase_CS"/>
</dbReference>
<comment type="function">
    <text evidence="1 14">DNA ligase that catalyzes the formation of phosphodiester linkages between 5'-phosphoryl and 3'-hydroxyl groups in double-stranded DNA using NAD as a coenzyme and as the energy source for the reaction. It is essential for DNA replication and repair of damaged DNA.</text>
</comment>
<feature type="binding site" evidence="14">
    <location>
        <position position="317"/>
    </location>
    <ligand>
        <name>NAD(+)</name>
        <dbReference type="ChEBI" id="CHEBI:57540"/>
    </ligand>
</feature>
<dbReference type="Pfam" id="PF12826">
    <property type="entry name" value="HHH_2"/>
    <property type="match status" value="1"/>
</dbReference>
<feature type="binding site" evidence="14">
    <location>
        <begin position="34"/>
        <end position="38"/>
    </location>
    <ligand>
        <name>NAD(+)</name>
        <dbReference type="ChEBI" id="CHEBI:57540"/>
    </ligand>
</feature>
<dbReference type="Pfam" id="PF01653">
    <property type="entry name" value="DNA_ligase_aden"/>
    <property type="match status" value="1"/>
</dbReference>
<comment type="caution">
    <text evidence="14">Lacks conserved residue(s) required for the propagation of feature annotation.</text>
</comment>
<feature type="binding site" evidence="14">
    <location>
        <position position="435"/>
    </location>
    <ligand>
        <name>Zn(2+)</name>
        <dbReference type="ChEBI" id="CHEBI:29105"/>
    </ligand>
</feature>
<keyword evidence="14" id="KW-0464">Manganese</keyword>
<evidence type="ECO:0000256" key="9">
    <source>
        <dbReference type="ARBA" id="ARBA00022842"/>
    </source>
</evidence>
<dbReference type="InterPro" id="IPR004150">
    <property type="entry name" value="NAD_DNA_ligase_OB"/>
</dbReference>
<evidence type="ECO:0000256" key="10">
    <source>
        <dbReference type="ARBA" id="ARBA00023027"/>
    </source>
</evidence>
<evidence type="ECO:0000256" key="11">
    <source>
        <dbReference type="ARBA" id="ARBA00023204"/>
    </source>
</evidence>
<feature type="binding site" evidence="14">
    <location>
        <position position="414"/>
    </location>
    <ligand>
        <name>Zn(2+)</name>
        <dbReference type="ChEBI" id="CHEBI:29105"/>
    </ligand>
</feature>
<dbReference type="InterPro" id="IPR012340">
    <property type="entry name" value="NA-bd_OB-fold"/>
</dbReference>
<accession>A0A7H0VED4</accession>
<dbReference type="SUPFAM" id="SSF52113">
    <property type="entry name" value="BRCT domain"/>
    <property type="match status" value="1"/>
</dbReference>
<dbReference type="InterPro" id="IPR036420">
    <property type="entry name" value="BRCT_dom_sf"/>
</dbReference>
<evidence type="ECO:0000256" key="13">
    <source>
        <dbReference type="ARBA" id="ARBA00060881"/>
    </source>
</evidence>
<dbReference type="GO" id="GO:0006281">
    <property type="term" value="P:DNA repair"/>
    <property type="evidence" value="ECO:0007669"/>
    <property type="project" value="UniProtKB-KW"/>
</dbReference>
<organism evidence="16 17">
    <name type="scientific">Croceimicrobium hydrocarbonivorans</name>
    <dbReference type="NCBI Taxonomy" id="2761580"/>
    <lineage>
        <taxon>Bacteria</taxon>
        <taxon>Pseudomonadati</taxon>
        <taxon>Bacteroidota</taxon>
        <taxon>Flavobacteriia</taxon>
        <taxon>Flavobacteriales</taxon>
        <taxon>Owenweeksiaceae</taxon>
        <taxon>Croceimicrobium</taxon>
    </lineage>
</organism>
<keyword evidence="17" id="KW-1185">Reference proteome</keyword>
<keyword evidence="10 14" id="KW-0520">NAD</keyword>
<keyword evidence="7 14" id="KW-0227">DNA damage</keyword>
<dbReference type="InterPro" id="IPR004149">
    <property type="entry name" value="Znf_DNAligase_C4"/>
</dbReference>
<dbReference type="Pfam" id="PF00533">
    <property type="entry name" value="BRCT"/>
    <property type="match status" value="1"/>
</dbReference>
<dbReference type="PROSITE" id="PS50172">
    <property type="entry name" value="BRCT"/>
    <property type="match status" value="1"/>
</dbReference>
<dbReference type="PIRSF" id="PIRSF001604">
    <property type="entry name" value="LigA"/>
    <property type="match status" value="1"/>
</dbReference>
<reference evidence="16 17" key="1">
    <citation type="submission" date="2020-08" db="EMBL/GenBank/DDBJ databases">
        <title>Croceimicrobium hydrocarbonivorans gen. nov., sp. nov., a novel marine bacterium isolated from a bacterial consortium that degrades polyethylene terephthalate.</title>
        <authorList>
            <person name="Liu R."/>
        </authorList>
    </citation>
    <scope>NUCLEOTIDE SEQUENCE [LARGE SCALE GENOMIC DNA]</scope>
    <source>
        <strain evidence="16 17">A20-9</strain>
    </source>
</reference>
<evidence type="ECO:0000256" key="7">
    <source>
        <dbReference type="ARBA" id="ARBA00022763"/>
    </source>
</evidence>
<dbReference type="PANTHER" id="PTHR23389">
    <property type="entry name" value="CHROMOSOME TRANSMISSION FIDELITY FACTOR 18"/>
    <property type="match status" value="1"/>
</dbReference>
<feature type="binding site" evidence="14">
    <location>
        <begin position="83"/>
        <end position="84"/>
    </location>
    <ligand>
        <name>NAD(+)</name>
        <dbReference type="ChEBI" id="CHEBI:57540"/>
    </ligand>
</feature>
<evidence type="ECO:0000256" key="3">
    <source>
        <dbReference type="ARBA" id="ARBA00013308"/>
    </source>
</evidence>
<feature type="binding site" evidence="14">
    <location>
        <position position="411"/>
    </location>
    <ligand>
        <name>Zn(2+)</name>
        <dbReference type="ChEBI" id="CHEBI:29105"/>
    </ligand>
</feature>
<dbReference type="InterPro" id="IPR001679">
    <property type="entry name" value="DNA_ligase"/>
</dbReference>
<feature type="domain" description="BRCT" evidence="15">
    <location>
        <begin position="593"/>
        <end position="672"/>
    </location>
</feature>
<evidence type="ECO:0000313" key="17">
    <source>
        <dbReference type="Proteomes" id="UP000516305"/>
    </source>
</evidence>
<dbReference type="InterPro" id="IPR001357">
    <property type="entry name" value="BRCT_dom"/>
</dbReference>
<dbReference type="FunFam" id="3.30.470.30:FF:000001">
    <property type="entry name" value="DNA ligase"/>
    <property type="match status" value="1"/>
</dbReference>
<dbReference type="Pfam" id="PF14520">
    <property type="entry name" value="HHH_5"/>
    <property type="match status" value="1"/>
</dbReference>
<evidence type="ECO:0000256" key="8">
    <source>
        <dbReference type="ARBA" id="ARBA00022833"/>
    </source>
</evidence>
<dbReference type="PANTHER" id="PTHR23389:SF9">
    <property type="entry name" value="DNA LIGASE"/>
    <property type="match status" value="1"/>
</dbReference>
<dbReference type="GO" id="GO:0005829">
    <property type="term" value="C:cytosol"/>
    <property type="evidence" value="ECO:0007669"/>
    <property type="project" value="TreeGrafter"/>
</dbReference>
<dbReference type="FunFam" id="2.40.50.140:FF:000012">
    <property type="entry name" value="DNA ligase"/>
    <property type="match status" value="1"/>
</dbReference>
<dbReference type="InterPro" id="IPR010994">
    <property type="entry name" value="RuvA_2-like"/>
</dbReference>
<keyword evidence="9 14" id="KW-0460">Magnesium</keyword>
<dbReference type="SUPFAM" id="SSF47781">
    <property type="entry name" value="RuvA domain 2-like"/>
    <property type="match status" value="1"/>
</dbReference>
<keyword evidence="5 14" id="KW-0235">DNA replication</keyword>
<evidence type="ECO:0000313" key="16">
    <source>
        <dbReference type="EMBL" id="QNR24082.1"/>
    </source>
</evidence>
<evidence type="ECO:0000256" key="14">
    <source>
        <dbReference type="HAMAP-Rule" id="MF_01588"/>
    </source>
</evidence>
<dbReference type="CDD" id="cd00114">
    <property type="entry name" value="LIGANc"/>
    <property type="match status" value="1"/>
</dbReference>
<dbReference type="Gene3D" id="6.20.10.30">
    <property type="match status" value="1"/>
</dbReference>
<keyword evidence="8 14" id="KW-0862">Zinc</keyword>
<dbReference type="GO" id="GO:0003911">
    <property type="term" value="F:DNA ligase (NAD+) activity"/>
    <property type="evidence" value="ECO:0007669"/>
    <property type="project" value="UniProtKB-UniRule"/>
</dbReference>
<feature type="binding site" evidence="14">
    <location>
        <position position="174"/>
    </location>
    <ligand>
        <name>NAD(+)</name>
        <dbReference type="ChEBI" id="CHEBI:57540"/>
    </ligand>
</feature>
<feature type="binding site" evidence="14">
    <location>
        <position position="114"/>
    </location>
    <ligand>
        <name>NAD(+)</name>
        <dbReference type="ChEBI" id="CHEBI:57540"/>
    </ligand>
</feature>
<feature type="binding site" evidence="14">
    <location>
        <position position="137"/>
    </location>
    <ligand>
        <name>NAD(+)</name>
        <dbReference type="ChEBI" id="CHEBI:57540"/>
    </ligand>
</feature>
<dbReference type="Gene3D" id="1.10.287.610">
    <property type="entry name" value="Helix hairpin bin"/>
    <property type="match status" value="1"/>
</dbReference>
<protein>
    <recommendedName>
        <fullName evidence="3 14">DNA ligase</fullName>
        <ecNumber evidence="2 14">6.5.1.2</ecNumber>
    </recommendedName>
    <alternativeName>
        <fullName evidence="14">Polydeoxyribonucleotide synthase [NAD(+)]</fullName>
    </alternativeName>
</protein>
<comment type="catalytic activity">
    <reaction evidence="12 14">
        <text>NAD(+) + (deoxyribonucleotide)n-3'-hydroxyl + 5'-phospho-(deoxyribonucleotide)m = (deoxyribonucleotide)n+m + AMP + beta-nicotinamide D-nucleotide.</text>
        <dbReference type="EC" id="6.5.1.2"/>
    </reaction>
</comment>
<dbReference type="Gene3D" id="2.40.50.140">
    <property type="entry name" value="Nucleic acid-binding proteins"/>
    <property type="match status" value="1"/>
</dbReference>
<dbReference type="AlphaFoldDB" id="A0A7H0VED4"/>
<dbReference type="Pfam" id="PF03119">
    <property type="entry name" value="DNA_ligase_ZBD"/>
    <property type="match status" value="1"/>
</dbReference>
<dbReference type="GO" id="GO:0003677">
    <property type="term" value="F:DNA binding"/>
    <property type="evidence" value="ECO:0007669"/>
    <property type="project" value="InterPro"/>
</dbReference>
<dbReference type="GO" id="GO:0006260">
    <property type="term" value="P:DNA replication"/>
    <property type="evidence" value="ECO:0007669"/>
    <property type="project" value="UniProtKB-KW"/>
</dbReference>
<dbReference type="SMART" id="SM00278">
    <property type="entry name" value="HhH1"/>
    <property type="match status" value="4"/>
</dbReference>
<evidence type="ECO:0000256" key="5">
    <source>
        <dbReference type="ARBA" id="ARBA00022705"/>
    </source>
</evidence>
<dbReference type="NCBIfam" id="NF005932">
    <property type="entry name" value="PRK07956.1"/>
    <property type="match status" value="1"/>
</dbReference>
<dbReference type="FunFam" id="1.10.150.20:FF:000007">
    <property type="entry name" value="DNA ligase"/>
    <property type="match status" value="1"/>
</dbReference>
<dbReference type="EMBL" id="CP060139">
    <property type="protein sequence ID" value="QNR24082.1"/>
    <property type="molecule type" value="Genomic_DNA"/>
</dbReference>
<dbReference type="KEGG" id="chyd:H4K34_17190"/>
<evidence type="ECO:0000256" key="6">
    <source>
        <dbReference type="ARBA" id="ARBA00022723"/>
    </source>
</evidence>
<dbReference type="FunFam" id="1.10.150.20:FF:000006">
    <property type="entry name" value="DNA ligase"/>
    <property type="match status" value="1"/>
</dbReference>
<dbReference type="InterPro" id="IPR013840">
    <property type="entry name" value="DNAligase_N"/>
</dbReference>
<feature type="active site" description="N6-AMP-lysine intermediate" evidence="14">
    <location>
        <position position="116"/>
    </location>
</feature>
<evidence type="ECO:0000256" key="2">
    <source>
        <dbReference type="ARBA" id="ARBA00012722"/>
    </source>
</evidence>
<dbReference type="InterPro" id="IPR013839">
    <property type="entry name" value="DNAligase_adenylation"/>
</dbReference>
<evidence type="ECO:0000259" key="15">
    <source>
        <dbReference type="PROSITE" id="PS50172"/>
    </source>
</evidence>
<dbReference type="NCBIfam" id="TIGR00575">
    <property type="entry name" value="dnlj"/>
    <property type="match status" value="1"/>
</dbReference>
<dbReference type="PROSITE" id="PS01056">
    <property type="entry name" value="DNA_LIGASE_N2"/>
    <property type="match status" value="1"/>
</dbReference>
<feature type="binding site" evidence="14">
    <location>
        <position position="293"/>
    </location>
    <ligand>
        <name>NAD(+)</name>
        <dbReference type="ChEBI" id="CHEBI:57540"/>
    </ligand>
</feature>
<comment type="similarity">
    <text evidence="13 14">Belongs to the NAD-dependent DNA ligase family. LigA subfamily.</text>
</comment>
<proteinExistence type="inferred from homology"/>
<dbReference type="SMART" id="SM00292">
    <property type="entry name" value="BRCT"/>
    <property type="match status" value="1"/>
</dbReference>
<gene>
    <name evidence="14 16" type="primary">ligA</name>
    <name evidence="16" type="ORF">H4K34_17190</name>
</gene>
<sequence>MSPDEARNRIELLRKELNHHNYLYYLLDKPEISDFEFDQLLKELQKLEAEFPQFDDPNSPSRRVGGGITKDFPTKPHRHPMLSLSNTYSREELEDYLKRTQKALPDEDLEFVCELKYDGAAVSIQYKNGQLVQALTRGDGSQGDEITNNIKTIPRVPLHLRGKDYPEDFEIRGEVFMPLEGFARLNQSRIDEGLEPFANPRNSASGTLKMQDSSLVAQRPLDCFLYFVMLEQPLFDNHYDAVLAAGEWGFNIPRPEKGYLHKAKSIDEIFEFINRWDEERHQLPFEIDGIVIKVNSFRLQERLGATAKSPRWAIAYKFKAEQQETVLETVTYQVGRTGAITPVANLKPVSIAGTTVKRASLHNEDQIKKLDLRIGDWVYVEKGGEIIPKVVGVNYSKRSADAPEFEYISHCPECGTELQRAEDEAQHYCPNAETCPPQVSGRIQHFISRKAMDIEGMGSETVEQFVQADLIKNFADLYDLKVADILPLERMAEKSAQNIVDGIAASKAIPFERVLFALGIRYVGETVAKKLARHFETIEALMAATAEQLVNVDEIGDRIAESVVAYFSDSQNRKQIERLQQAGLQFEIVKQEGASESLAGLSIVISGNFERFSRNELKELIEQHGGKNTGSVSGKTSLIVAGEGMGPSKRKKAEDLGVRIIDENEFAEMIGL</sequence>
<comment type="cofactor">
    <cofactor evidence="14">
        <name>Mg(2+)</name>
        <dbReference type="ChEBI" id="CHEBI:18420"/>
    </cofactor>
    <cofactor evidence="14">
        <name>Mn(2+)</name>
        <dbReference type="ChEBI" id="CHEBI:29035"/>
    </cofactor>
</comment>
<dbReference type="SUPFAM" id="SSF50249">
    <property type="entry name" value="Nucleic acid-binding proteins"/>
    <property type="match status" value="1"/>
</dbReference>
<dbReference type="RefSeq" id="WP_210758616.1">
    <property type="nucleotide sequence ID" value="NZ_CP060139.1"/>
</dbReference>
<name>A0A7H0VED4_9FLAO</name>
<keyword evidence="6 14" id="KW-0479">Metal-binding</keyword>
<dbReference type="SUPFAM" id="SSF56091">
    <property type="entry name" value="DNA ligase/mRNA capping enzyme, catalytic domain"/>
    <property type="match status" value="1"/>
</dbReference>
<evidence type="ECO:0000256" key="4">
    <source>
        <dbReference type="ARBA" id="ARBA00022598"/>
    </source>
</evidence>
<dbReference type="InterPro" id="IPR003583">
    <property type="entry name" value="Hlx-hairpin-Hlx_DNA-bd_motif"/>
</dbReference>
<dbReference type="SMART" id="SM00532">
    <property type="entry name" value="LIGANc"/>
    <property type="match status" value="1"/>
</dbReference>
<dbReference type="GO" id="GO:0046872">
    <property type="term" value="F:metal ion binding"/>
    <property type="evidence" value="ECO:0007669"/>
    <property type="project" value="UniProtKB-KW"/>
</dbReference>
<dbReference type="HAMAP" id="MF_01588">
    <property type="entry name" value="DNA_ligase_A"/>
    <property type="match status" value="1"/>
</dbReference>
<dbReference type="Gene3D" id="3.40.50.10190">
    <property type="entry name" value="BRCT domain"/>
    <property type="match status" value="1"/>
</dbReference>
<dbReference type="Pfam" id="PF22745">
    <property type="entry name" value="Nlig-Ia"/>
    <property type="match status" value="1"/>
</dbReference>